<evidence type="ECO:0000313" key="2">
    <source>
        <dbReference type="EMBL" id="QJR10806.1"/>
    </source>
</evidence>
<evidence type="ECO:0008006" key="4">
    <source>
        <dbReference type="Google" id="ProtNLM"/>
    </source>
</evidence>
<dbReference type="InterPro" id="IPR001563">
    <property type="entry name" value="Peptidase_S10"/>
</dbReference>
<name>A0A6M4GUJ8_9PROT</name>
<dbReference type="Proteomes" id="UP000501534">
    <property type="component" value="Chromosome"/>
</dbReference>
<feature type="signal peptide" evidence="1">
    <location>
        <begin position="1"/>
        <end position="18"/>
    </location>
</feature>
<feature type="chain" id="PRO_5026925776" description="Carboxypeptidase C (Cathepsin A)" evidence="1">
    <location>
        <begin position="19"/>
        <end position="753"/>
    </location>
</feature>
<gene>
    <name evidence="2" type="ORF">DSM104443_01875</name>
</gene>
<dbReference type="InterPro" id="IPR029058">
    <property type="entry name" value="AB_hydrolase_fold"/>
</dbReference>
<dbReference type="GO" id="GO:0006508">
    <property type="term" value="P:proteolysis"/>
    <property type="evidence" value="ECO:0007669"/>
    <property type="project" value="InterPro"/>
</dbReference>
<keyword evidence="3" id="KW-1185">Reference proteome</keyword>
<dbReference type="RefSeq" id="WP_171091613.1">
    <property type="nucleotide sequence ID" value="NZ_CP053069.1"/>
</dbReference>
<sequence>MRGALAALATAWAGAVFAASPSHNFTSLWWNAAESGWGLNLTHQGDVIFGTLFTYDNARNPAWYILSEGRLQPGTNDPAADLGAYAGTLYRTTGPAFNANPFTPIGPGNVTRVGDMRVAFGSQGTTLEYDIEGVRVTKPLTRQSFGVAPAACTASLGSRSGFTNYQDLWWNPAESGWGLNVTHQGDVIFATLFTYGLDGRPAWYLMSRGEKRADGSYAGDLYRTTGSPFNAAPFVPLSAADVTRVGGMSLTFSNGETGTLRYDIEGIAVTKAISRQVFGAAQSVCTSPAPPPASGFTNTTAYSTASAGSVAVAPETTVSSRRQITLAGVPLAYTATVGHLNTAGVQKASMFYAAYTLDGAAAANRPVTFIYNGGPGNATVWLHLGSFGPKRLATGMPATDLPMPYALVDNAESLLDVTDLVFVDAPVTGYSTAIAPATNGAFLNVTGDAAIFNDFVARYVAVNDRRASPKYLMGESYGGIRAAVMARGLEAAGIRLAGLILVSPILDYTHNCEVAAVPCTGQVATIAAAASWHGIVPAVPHDEMRMFANHDYDPAAAAFIANGTPVPGFVLDRLVATSGIARSEWAANPNRSSSYFRTNLLPGMLVGRYDARVKIPRGNLPALDPSTYLIDDSFDTRIGEYLASLGYTTPTPYALYGEKTFSLAYAGRSQPDVVPDLAAVLDINPRLKVIALAGYHDLATPFMNTERDLARLGARPGVRVRNYDGGHMIYLDDASRVRLRSDLVQFYLMPVSE</sequence>
<dbReference type="GO" id="GO:0004185">
    <property type="term" value="F:serine-type carboxypeptidase activity"/>
    <property type="evidence" value="ECO:0007669"/>
    <property type="project" value="InterPro"/>
</dbReference>
<dbReference type="Pfam" id="PF00450">
    <property type="entry name" value="Peptidase_S10"/>
    <property type="match status" value="1"/>
</dbReference>
<dbReference type="Gene3D" id="3.40.50.1820">
    <property type="entry name" value="alpha/beta hydrolase"/>
    <property type="match status" value="1"/>
</dbReference>
<keyword evidence="1" id="KW-0732">Signal</keyword>
<dbReference type="EMBL" id="CP053069">
    <property type="protein sequence ID" value="QJR10806.1"/>
    <property type="molecule type" value="Genomic_DNA"/>
</dbReference>
<dbReference type="AlphaFoldDB" id="A0A6M4GUJ8"/>
<reference evidence="2 3" key="1">
    <citation type="submission" date="2020-04" db="EMBL/GenBank/DDBJ databases">
        <title>Usitatibacter rugosus gen. nov., sp. nov. and Usitatibacter palustris sp. nov., novel members of Usitatibacteraceae fam. nov. within the order Nitrosomonadales isolated from soil.</title>
        <authorList>
            <person name="Huber K.J."/>
            <person name="Neumann-Schaal M."/>
            <person name="Geppert A."/>
            <person name="Luckner M."/>
            <person name="Wanner G."/>
            <person name="Overmann J."/>
        </authorList>
    </citation>
    <scope>NUCLEOTIDE SEQUENCE [LARGE SCALE GENOMIC DNA]</scope>
    <source>
        <strain evidence="2 3">0125_3</strain>
    </source>
</reference>
<evidence type="ECO:0000256" key="1">
    <source>
        <dbReference type="SAM" id="SignalP"/>
    </source>
</evidence>
<evidence type="ECO:0000313" key="3">
    <source>
        <dbReference type="Proteomes" id="UP000501534"/>
    </source>
</evidence>
<accession>A0A6M4GUJ8</accession>
<dbReference type="KEGG" id="uru:DSM104443_01875"/>
<protein>
    <recommendedName>
        <fullName evidence="4">Carboxypeptidase C (Cathepsin A)</fullName>
    </recommendedName>
</protein>
<organism evidence="2 3">
    <name type="scientific">Usitatibacter rugosus</name>
    <dbReference type="NCBI Taxonomy" id="2732067"/>
    <lineage>
        <taxon>Bacteria</taxon>
        <taxon>Pseudomonadati</taxon>
        <taxon>Pseudomonadota</taxon>
        <taxon>Betaproteobacteria</taxon>
        <taxon>Nitrosomonadales</taxon>
        <taxon>Usitatibacteraceae</taxon>
        <taxon>Usitatibacter</taxon>
    </lineage>
</organism>
<dbReference type="SUPFAM" id="SSF53474">
    <property type="entry name" value="alpha/beta-Hydrolases"/>
    <property type="match status" value="1"/>
</dbReference>
<proteinExistence type="predicted"/>